<evidence type="ECO:0000256" key="1">
    <source>
        <dbReference type="ARBA" id="ARBA00022723"/>
    </source>
</evidence>
<feature type="compositionally biased region" description="Low complexity" evidence="3">
    <location>
        <begin position="438"/>
        <end position="449"/>
    </location>
</feature>
<comment type="caution">
    <text evidence="5">The sequence shown here is derived from an EMBL/GenBank/DDBJ whole genome shotgun (WGS) entry which is preliminary data.</text>
</comment>
<dbReference type="GO" id="GO:0008270">
    <property type="term" value="F:zinc ion binding"/>
    <property type="evidence" value="ECO:0007669"/>
    <property type="project" value="InterPro"/>
</dbReference>
<dbReference type="Proteomes" id="UP001302745">
    <property type="component" value="Unassembled WGS sequence"/>
</dbReference>
<evidence type="ECO:0000256" key="2">
    <source>
        <dbReference type="ARBA" id="ARBA00023242"/>
    </source>
</evidence>
<feature type="region of interest" description="Disordered" evidence="3">
    <location>
        <begin position="399"/>
        <end position="449"/>
    </location>
</feature>
<dbReference type="CDD" id="cd12148">
    <property type="entry name" value="fungal_TF_MHR"/>
    <property type="match status" value="1"/>
</dbReference>
<dbReference type="SUPFAM" id="SSF57701">
    <property type="entry name" value="Zn2/Cys6 DNA-binding domain"/>
    <property type="match status" value="1"/>
</dbReference>
<evidence type="ECO:0000256" key="3">
    <source>
        <dbReference type="SAM" id="MobiDB-lite"/>
    </source>
</evidence>
<protein>
    <recommendedName>
        <fullName evidence="4">Zn(2)-C6 fungal-type domain-containing protein</fullName>
    </recommendedName>
</protein>
<organism evidence="5 6">
    <name type="scientific">Chaetomidium leptoderma</name>
    <dbReference type="NCBI Taxonomy" id="669021"/>
    <lineage>
        <taxon>Eukaryota</taxon>
        <taxon>Fungi</taxon>
        <taxon>Dikarya</taxon>
        <taxon>Ascomycota</taxon>
        <taxon>Pezizomycotina</taxon>
        <taxon>Sordariomycetes</taxon>
        <taxon>Sordariomycetidae</taxon>
        <taxon>Sordariales</taxon>
        <taxon>Chaetomiaceae</taxon>
        <taxon>Chaetomidium</taxon>
    </lineage>
</organism>
<feature type="region of interest" description="Disordered" evidence="3">
    <location>
        <begin position="500"/>
        <end position="558"/>
    </location>
</feature>
<dbReference type="PANTHER" id="PTHR47345">
    <property type="entry name" value="CUT9-INTERACTING PROTEIN SCN1"/>
    <property type="match status" value="1"/>
</dbReference>
<dbReference type="CDD" id="cd00067">
    <property type="entry name" value="GAL4"/>
    <property type="match status" value="1"/>
</dbReference>
<dbReference type="SUPFAM" id="SSF51556">
    <property type="entry name" value="Metallo-dependent hydrolases"/>
    <property type="match status" value="1"/>
</dbReference>
<dbReference type="Pfam" id="PF04082">
    <property type="entry name" value="Fungal_trans"/>
    <property type="match status" value="1"/>
</dbReference>
<accession>A0AAN6VCM2</accession>
<keyword evidence="1" id="KW-0479">Metal-binding</keyword>
<feature type="region of interest" description="Disordered" evidence="3">
    <location>
        <begin position="74"/>
        <end position="99"/>
    </location>
</feature>
<evidence type="ECO:0000259" key="4">
    <source>
        <dbReference type="PROSITE" id="PS50048"/>
    </source>
</evidence>
<dbReference type="InterPro" id="IPR036864">
    <property type="entry name" value="Zn2-C6_fun-type_DNA-bd_sf"/>
</dbReference>
<reference evidence="5" key="1">
    <citation type="journal article" date="2023" name="Mol. Phylogenet. Evol.">
        <title>Genome-scale phylogeny and comparative genomics of the fungal order Sordariales.</title>
        <authorList>
            <person name="Hensen N."/>
            <person name="Bonometti L."/>
            <person name="Westerberg I."/>
            <person name="Brannstrom I.O."/>
            <person name="Guillou S."/>
            <person name="Cros-Aarteil S."/>
            <person name="Calhoun S."/>
            <person name="Haridas S."/>
            <person name="Kuo A."/>
            <person name="Mondo S."/>
            <person name="Pangilinan J."/>
            <person name="Riley R."/>
            <person name="LaButti K."/>
            <person name="Andreopoulos B."/>
            <person name="Lipzen A."/>
            <person name="Chen C."/>
            <person name="Yan M."/>
            <person name="Daum C."/>
            <person name="Ng V."/>
            <person name="Clum A."/>
            <person name="Steindorff A."/>
            <person name="Ohm R.A."/>
            <person name="Martin F."/>
            <person name="Silar P."/>
            <person name="Natvig D.O."/>
            <person name="Lalanne C."/>
            <person name="Gautier V."/>
            <person name="Ament-Velasquez S.L."/>
            <person name="Kruys A."/>
            <person name="Hutchinson M.I."/>
            <person name="Powell A.J."/>
            <person name="Barry K."/>
            <person name="Miller A.N."/>
            <person name="Grigoriev I.V."/>
            <person name="Debuchy R."/>
            <person name="Gladieux P."/>
            <person name="Hiltunen Thoren M."/>
            <person name="Johannesson H."/>
        </authorList>
    </citation>
    <scope>NUCLEOTIDE SEQUENCE</scope>
    <source>
        <strain evidence="5">CBS 538.74</strain>
    </source>
</reference>
<dbReference type="InterPro" id="IPR001138">
    <property type="entry name" value="Zn2Cys6_DnaBD"/>
</dbReference>
<dbReference type="PANTHER" id="PTHR47345:SF1">
    <property type="entry name" value="CUT9-INTERACTING PROTEIN SCN1"/>
    <property type="match status" value="1"/>
</dbReference>
<dbReference type="SMART" id="SM00066">
    <property type="entry name" value="GAL4"/>
    <property type="match status" value="1"/>
</dbReference>
<dbReference type="InterPro" id="IPR053044">
    <property type="entry name" value="Metallo-hydrolase/TatD-type"/>
</dbReference>
<feature type="region of interest" description="Disordered" evidence="3">
    <location>
        <begin position="243"/>
        <end position="277"/>
    </location>
</feature>
<dbReference type="Pfam" id="PF00172">
    <property type="entry name" value="Zn_clus"/>
    <property type="match status" value="1"/>
</dbReference>
<dbReference type="Gene3D" id="3.20.20.140">
    <property type="entry name" value="Metal-dependent hydrolases"/>
    <property type="match status" value="1"/>
</dbReference>
<name>A0AAN6VCM2_9PEZI</name>
<dbReference type="Pfam" id="PF01026">
    <property type="entry name" value="TatD_DNase"/>
    <property type="match status" value="1"/>
</dbReference>
<dbReference type="AlphaFoldDB" id="A0AAN6VCM2"/>
<feature type="domain" description="Zn(2)-C6 fungal-type" evidence="4">
    <location>
        <begin position="562"/>
        <end position="592"/>
    </location>
</feature>
<gene>
    <name evidence="5" type="ORF">C8A00DRAFT_47311</name>
</gene>
<keyword evidence="2" id="KW-0539">Nucleus</keyword>
<feature type="region of interest" description="Disordered" evidence="3">
    <location>
        <begin position="606"/>
        <end position="630"/>
    </location>
</feature>
<dbReference type="GO" id="GO:0000981">
    <property type="term" value="F:DNA-binding transcription factor activity, RNA polymerase II-specific"/>
    <property type="evidence" value="ECO:0007669"/>
    <property type="project" value="InterPro"/>
</dbReference>
<dbReference type="EMBL" id="MU857221">
    <property type="protein sequence ID" value="KAK4148993.1"/>
    <property type="molecule type" value="Genomic_DNA"/>
</dbReference>
<reference evidence="5" key="2">
    <citation type="submission" date="2023-05" db="EMBL/GenBank/DDBJ databases">
        <authorList>
            <consortium name="Lawrence Berkeley National Laboratory"/>
            <person name="Steindorff A."/>
            <person name="Hensen N."/>
            <person name="Bonometti L."/>
            <person name="Westerberg I."/>
            <person name="Brannstrom I.O."/>
            <person name="Guillou S."/>
            <person name="Cros-Aarteil S."/>
            <person name="Calhoun S."/>
            <person name="Haridas S."/>
            <person name="Kuo A."/>
            <person name="Mondo S."/>
            <person name="Pangilinan J."/>
            <person name="Riley R."/>
            <person name="Labutti K."/>
            <person name="Andreopoulos B."/>
            <person name="Lipzen A."/>
            <person name="Chen C."/>
            <person name="Yanf M."/>
            <person name="Daum C."/>
            <person name="Ng V."/>
            <person name="Clum A."/>
            <person name="Ohm R."/>
            <person name="Martin F."/>
            <person name="Silar P."/>
            <person name="Natvig D."/>
            <person name="Lalanne C."/>
            <person name="Gautier V."/>
            <person name="Ament-Velasquez S.L."/>
            <person name="Kruys A."/>
            <person name="Hutchinson M.I."/>
            <person name="Powell A.J."/>
            <person name="Barry K."/>
            <person name="Miller A.N."/>
            <person name="Grigoriev I.V."/>
            <person name="Debuchy R."/>
            <person name="Gladieux P."/>
            <person name="Thoren M.H."/>
            <person name="Johannesson H."/>
        </authorList>
    </citation>
    <scope>NUCLEOTIDE SEQUENCE</scope>
    <source>
        <strain evidence="5">CBS 538.74</strain>
    </source>
</reference>
<dbReference type="InterPro" id="IPR032466">
    <property type="entry name" value="Metal_Hydrolase"/>
</dbReference>
<dbReference type="GO" id="GO:0003677">
    <property type="term" value="F:DNA binding"/>
    <property type="evidence" value="ECO:0007669"/>
    <property type="project" value="InterPro"/>
</dbReference>
<feature type="compositionally biased region" description="Acidic residues" evidence="3">
    <location>
        <begin position="252"/>
        <end position="263"/>
    </location>
</feature>
<dbReference type="InterPro" id="IPR001130">
    <property type="entry name" value="TatD-like"/>
</dbReference>
<dbReference type="Gene3D" id="4.10.240.10">
    <property type="entry name" value="Zn(2)-C6 fungal-type DNA-binding domain"/>
    <property type="match status" value="1"/>
</dbReference>
<evidence type="ECO:0000313" key="6">
    <source>
        <dbReference type="Proteomes" id="UP001302745"/>
    </source>
</evidence>
<dbReference type="PROSITE" id="PS50048">
    <property type="entry name" value="ZN2_CY6_FUNGAL_2"/>
    <property type="match status" value="1"/>
</dbReference>
<dbReference type="GO" id="GO:0016788">
    <property type="term" value="F:hydrolase activity, acting on ester bonds"/>
    <property type="evidence" value="ECO:0007669"/>
    <property type="project" value="InterPro"/>
</dbReference>
<dbReference type="InterPro" id="IPR007219">
    <property type="entry name" value="XnlR_reg_dom"/>
</dbReference>
<dbReference type="GO" id="GO:0006351">
    <property type="term" value="P:DNA-templated transcription"/>
    <property type="evidence" value="ECO:0007669"/>
    <property type="project" value="InterPro"/>
</dbReference>
<dbReference type="SMART" id="SM00906">
    <property type="entry name" value="Fungal_trans"/>
    <property type="match status" value="1"/>
</dbReference>
<evidence type="ECO:0000313" key="5">
    <source>
        <dbReference type="EMBL" id="KAK4148993.1"/>
    </source>
</evidence>
<proteinExistence type="predicted"/>
<feature type="compositionally biased region" description="Pro residues" evidence="3">
    <location>
        <begin position="411"/>
        <end position="436"/>
    </location>
</feature>
<sequence length="1104" mass="120701">MPSVASISSMRARALTIMATRSQDQDLVASVAAQHPIRDRAALASPGTQQQPASDRVVPAFGWHPWFSYQLYDDASPGEEDGSKTYDPSGSKDEQKAKHYSAVLSPPPDAEFIASLPDPIPLSGFLADTRRRVRDAGVALIGEIGLDKAFRLPWPWNPAERSGRDATLTPGGREGRMLSPHHVKMPHQVRILKAQLRLAGELGVAVSVHGVQAHGVLFDALASLWKGHEKEVVSRRKQRLVAKGAEDFSSSSDEEEEDDDDLEYNGTEDAPRIGGKRYKPKPFPPRVCLHSFSGSPQTVSQYLNPAIPVRVFFSFSAVINLSTAGGEGKFPDVVRACPDDRLLVESDLHCAGEEMDRVLEDISRRVCEIKGCPAQPLVSPKSPTANTHEWDSLHRCPSTSTAWDLGLEEPGPNPPPARRGARPPAPPRALGLPPPVLSVSTTPAPSSGAASTIYVSPAAGTAGTPSRHAQMHHQQPILRIDAAGAPLRRGPKRAARGEIGVAEEESPGLWSPSLGTAAKPDTAGPSPGLGTSPDDRDSSTASPTATAEHAQKKQKRNKPTLSCFECVERKTKCDRGRPHCLACIKRQTNCQYAYVANLLEETTRSATNGRRMTRPPKKRPDGANHTMPNAADRGFNVERLRALGSVATSTGLLSNVPYSSPGSSNVFGIGSEHPFANYWTCEGGLPEVISVLPDKLQADILLDRYFECVDPVYPMLHRQTFYADYEHFWSLSRPDQDCSDAAFVALTFVMLALGTQFVTATSPKERKQTAEFYASASNQALRMCSYLSTASIKTIQAMVLVTYFLINDNHASDGWAFAGILMRQAYAMGLHRDPNIVVPDAPLFEKQQRRKVWQAVLLQDTFLTVLLSLPPSATHTDVSVDDLVEDDSCIASDDPTDTAYIRGSWTLANLVQETICSPRSLDVPICTTARHKSKLISDFRTVYRALPDVFRSWDPAALARLAETNKRVVRQTLFLSSNYFHNLMLVHASESADVPVNVRGTLEAAHDAITAFFVLFSLLEAEARVWWVFNHRAFLEALCIGNVLKEVARDEEVGGEDGMGKDPLFIRARADIHRMIQIMQTMGDGDHGSQTARARVQVLSELLL</sequence>
<keyword evidence="6" id="KW-1185">Reference proteome</keyword>